<dbReference type="RefSeq" id="WP_380818452.1">
    <property type="nucleotide sequence ID" value="NZ_JBHTJN010000004.1"/>
</dbReference>
<reference evidence="11" key="1">
    <citation type="journal article" date="2019" name="Int. J. Syst. Evol. Microbiol.">
        <title>The Global Catalogue of Microorganisms (GCM) 10K type strain sequencing project: providing services to taxonomists for standard genome sequencing and annotation.</title>
        <authorList>
            <consortium name="The Broad Institute Genomics Platform"/>
            <consortium name="The Broad Institute Genome Sequencing Center for Infectious Disease"/>
            <person name="Wu L."/>
            <person name="Ma J."/>
        </authorList>
    </citation>
    <scope>NUCLEOTIDE SEQUENCE [LARGE SCALE GENOMIC DNA]</scope>
    <source>
        <strain evidence="11">CCUG 61707</strain>
    </source>
</reference>
<organism evidence="10 11">
    <name type="scientific">Seminibacterium arietis</name>
    <dbReference type="NCBI Taxonomy" id="1173502"/>
    <lineage>
        <taxon>Bacteria</taxon>
        <taxon>Pseudomonadati</taxon>
        <taxon>Pseudomonadota</taxon>
        <taxon>Gammaproteobacteria</taxon>
        <taxon>Pasteurellales</taxon>
        <taxon>Pasteurellaceae</taxon>
        <taxon>Seminibacterium</taxon>
    </lineage>
</organism>
<name>A0ABW3I822_9PAST</name>
<feature type="transmembrane region" description="Helical" evidence="8">
    <location>
        <begin position="92"/>
        <end position="115"/>
    </location>
</feature>
<feature type="transmembrane region" description="Helical" evidence="8">
    <location>
        <begin position="484"/>
        <end position="505"/>
    </location>
</feature>
<keyword evidence="7 8" id="KW-0472">Membrane</keyword>
<evidence type="ECO:0000256" key="7">
    <source>
        <dbReference type="ARBA" id="ARBA00023136"/>
    </source>
</evidence>
<proteinExistence type="inferred from homology"/>
<dbReference type="PROSITE" id="PS50928">
    <property type="entry name" value="ABC_TM1"/>
    <property type="match status" value="2"/>
</dbReference>
<evidence type="ECO:0000313" key="11">
    <source>
        <dbReference type="Proteomes" id="UP001596996"/>
    </source>
</evidence>
<protein>
    <submittedName>
        <fullName evidence="10">ABC transporter permease</fullName>
    </submittedName>
</protein>
<evidence type="ECO:0000256" key="1">
    <source>
        <dbReference type="ARBA" id="ARBA00004429"/>
    </source>
</evidence>
<evidence type="ECO:0000256" key="2">
    <source>
        <dbReference type="ARBA" id="ARBA00022448"/>
    </source>
</evidence>
<dbReference type="InterPro" id="IPR000515">
    <property type="entry name" value="MetI-like"/>
</dbReference>
<comment type="subcellular location">
    <subcellularLocation>
        <location evidence="1">Cell inner membrane</location>
        <topology evidence="1">Multi-pass membrane protein</topology>
    </subcellularLocation>
    <subcellularLocation>
        <location evidence="8">Cell membrane</location>
        <topology evidence="8">Multi-pass membrane protein</topology>
    </subcellularLocation>
</comment>
<dbReference type="InterPro" id="IPR035906">
    <property type="entry name" value="MetI-like_sf"/>
</dbReference>
<dbReference type="Gene3D" id="1.10.3720.10">
    <property type="entry name" value="MetI-like"/>
    <property type="match status" value="2"/>
</dbReference>
<evidence type="ECO:0000256" key="6">
    <source>
        <dbReference type="ARBA" id="ARBA00022989"/>
    </source>
</evidence>
<keyword evidence="11" id="KW-1185">Reference proteome</keyword>
<feature type="transmembrane region" description="Helical" evidence="8">
    <location>
        <begin position="12"/>
        <end position="34"/>
    </location>
</feature>
<feature type="transmembrane region" description="Helical" evidence="8">
    <location>
        <begin position="428"/>
        <end position="451"/>
    </location>
</feature>
<accession>A0ABW3I822</accession>
<sequence>MKVNNTQTLLPLPLKLLILAISLLLICPFLYVILRTYTVGIERSIELLWRPRMWELLSNTLILVFSVTILAMTIGVFCAFCLERYHFWGKSFFSVSMALPLCIPAFVSCFTWISLTFRVEGVFGAIMIMTLNSFPLTYLPVSATLKRLDRSLEDISFSLGKSKIYTFVHVLLPQLKPALGSSLLLIALHMLIEFGAVSILNYPTFTTAIFQEYEMSFNNNVAALLSAVLMVICIFIVFGEIKLRGQNKLYRSGKGVIRSYQPITLPLYKQIPIILFFLLLFILSIGIPFIMLIYWLIIGNSKGNIQDYSAFFEAFLNSTIISALGATMTVIGALPLVWAAVRYRTCLSIWIDRLPYILHAVPGIIIALSLTYFTINYAYPFYQTFIVIVIAYFMLYLPMAQTTLRSALEQIPVDVEKIGQSLGRSPFYIFRTLTIPAMLPGIAAAFALVFLNLMKELTATLLLTPNDIKTLSIAVWEYTSDAQYAAATPYATMLVFFSAIPVFLLKKYAFK</sequence>
<dbReference type="PANTHER" id="PTHR43357:SF3">
    <property type="entry name" value="FE(3+)-TRANSPORT SYSTEM PERMEASE PROTEIN FBPB 2"/>
    <property type="match status" value="1"/>
</dbReference>
<evidence type="ECO:0000313" key="10">
    <source>
        <dbReference type="EMBL" id="MFD0965557.1"/>
    </source>
</evidence>
<feature type="transmembrane region" description="Helical" evidence="8">
    <location>
        <begin position="381"/>
        <end position="399"/>
    </location>
</feature>
<feature type="transmembrane region" description="Helical" evidence="8">
    <location>
        <begin position="183"/>
        <end position="202"/>
    </location>
</feature>
<feature type="transmembrane region" description="Helical" evidence="8">
    <location>
        <begin position="273"/>
        <end position="298"/>
    </location>
</feature>
<feature type="transmembrane region" description="Helical" evidence="8">
    <location>
        <begin position="318"/>
        <end position="341"/>
    </location>
</feature>
<keyword evidence="2 8" id="KW-0813">Transport</keyword>
<evidence type="ECO:0000259" key="9">
    <source>
        <dbReference type="PROSITE" id="PS50928"/>
    </source>
</evidence>
<feature type="domain" description="ABC transmembrane type-1" evidence="9">
    <location>
        <begin position="57"/>
        <end position="238"/>
    </location>
</feature>
<dbReference type="Pfam" id="PF00528">
    <property type="entry name" value="BPD_transp_1"/>
    <property type="match status" value="2"/>
</dbReference>
<dbReference type="Proteomes" id="UP001596996">
    <property type="component" value="Unassembled WGS sequence"/>
</dbReference>
<keyword evidence="6 8" id="KW-1133">Transmembrane helix</keyword>
<comment type="caution">
    <text evidence="10">The sequence shown here is derived from an EMBL/GenBank/DDBJ whole genome shotgun (WGS) entry which is preliminary data.</text>
</comment>
<feature type="domain" description="ABC transmembrane type-1" evidence="9">
    <location>
        <begin position="315"/>
        <end position="505"/>
    </location>
</feature>
<keyword evidence="3" id="KW-1003">Cell membrane</keyword>
<dbReference type="CDD" id="cd06261">
    <property type="entry name" value="TM_PBP2"/>
    <property type="match status" value="2"/>
</dbReference>
<feature type="transmembrane region" description="Helical" evidence="8">
    <location>
        <begin position="353"/>
        <end position="375"/>
    </location>
</feature>
<dbReference type="SUPFAM" id="SSF161098">
    <property type="entry name" value="MetI-like"/>
    <property type="match status" value="2"/>
</dbReference>
<feature type="transmembrane region" description="Helical" evidence="8">
    <location>
        <begin position="56"/>
        <end position="80"/>
    </location>
</feature>
<keyword evidence="4" id="KW-0997">Cell inner membrane</keyword>
<feature type="transmembrane region" description="Helical" evidence="8">
    <location>
        <begin position="121"/>
        <end position="141"/>
    </location>
</feature>
<keyword evidence="5 8" id="KW-0812">Transmembrane</keyword>
<feature type="transmembrane region" description="Helical" evidence="8">
    <location>
        <begin position="222"/>
        <end position="241"/>
    </location>
</feature>
<dbReference type="EMBL" id="JBHTJN010000004">
    <property type="protein sequence ID" value="MFD0965557.1"/>
    <property type="molecule type" value="Genomic_DNA"/>
</dbReference>
<evidence type="ECO:0000256" key="5">
    <source>
        <dbReference type="ARBA" id="ARBA00022692"/>
    </source>
</evidence>
<evidence type="ECO:0000256" key="4">
    <source>
        <dbReference type="ARBA" id="ARBA00022519"/>
    </source>
</evidence>
<evidence type="ECO:0000256" key="8">
    <source>
        <dbReference type="RuleBase" id="RU363032"/>
    </source>
</evidence>
<dbReference type="PANTHER" id="PTHR43357">
    <property type="entry name" value="INNER MEMBRANE ABC TRANSPORTER PERMEASE PROTEIN YDCV"/>
    <property type="match status" value="1"/>
</dbReference>
<gene>
    <name evidence="10" type="ORF">ACFQ02_01570</name>
</gene>
<evidence type="ECO:0000256" key="3">
    <source>
        <dbReference type="ARBA" id="ARBA00022475"/>
    </source>
</evidence>
<comment type="similarity">
    <text evidence="8">Belongs to the binding-protein-dependent transport system permease family.</text>
</comment>